<sequence length="425" mass="47500">MKKIKLISILVAALMTLTSCMNKIENSPIVGSKPVTLSFYTFYEKDEQAVAYKEIIEEFERSHENIKVILNAGGSNYDTKVLNALNSETPPDIIGLQRGKVMELSSAGNLKDITDWVNSNNISDNYYGVNLGYGKVDDKYYGLGDLPYVTQWYYNMDMFDKAKIEEPKTLDELIDVCNKLKKNIQTPIAIGAKDPWALNTFFGMIAAQTAGNGQLTKAVIANSREDFTNIKGYVDAIDIVSQLVKSGAINKRVADYTYNDSIEAFVQGKAAILPMGSWAVEKIEKTKPDNFSYKAFDIAPIFVESPVSQYSATAIQVITVNSKTKHEKEAMEFMDFLISDKAQEIFRDYNVISGLKSVNTNPKSQLDKITIEQLNKTNEDSVMYVDDISKKMMESTAANLLRIIKGQSVKADTLWKQVINESVAE</sequence>
<accession>A0A0N8NTX6</accession>
<dbReference type="Gene3D" id="3.40.190.10">
    <property type="entry name" value="Periplasmic binding protein-like II"/>
    <property type="match status" value="2"/>
</dbReference>
<evidence type="ECO:0000256" key="1">
    <source>
        <dbReference type="SAM" id="SignalP"/>
    </source>
</evidence>
<reference evidence="2 3" key="1">
    <citation type="submission" date="2015-09" db="EMBL/GenBank/DDBJ databases">
        <title>Genome sequence of Oxobacter pfennigii DSM 3222.</title>
        <authorList>
            <person name="Poehlein A."/>
            <person name="Bengelsdorf F.R."/>
            <person name="Schiel-Bengelsdorf B."/>
            <person name="Duerre P."/>
            <person name="Daniel R."/>
        </authorList>
    </citation>
    <scope>NUCLEOTIDE SEQUENCE [LARGE SCALE GENOMIC DNA]</scope>
    <source>
        <strain evidence="2 3">DSM 3222</strain>
    </source>
</reference>
<keyword evidence="1" id="KW-0732">Signal</keyword>
<dbReference type="Pfam" id="PF01547">
    <property type="entry name" value="SBP_bac_1"/>
    <property type="match status" value="1"/>
</dbReference>
<proteinExistence type="predicted"/>
<evidence type="ECO:0000313" key="2">
    <source>
        <dbReference type="EMBL" id="KPU46056.1"/>
    </source>
</evidence>
<dbReference type="SUPFAM" id="SSF53850">
    <property type="entry name" value="Periplasmic binding protein-like II"/>
    <property type="match status" value="1"/>
</dbReference>
<organism evidence="2 3">
    <name type="scientific">Oxobacter pfennigii</name>
    <dbReference type="NCBI Taxonomy" id="36849"/>
    <lineage>
        <taxon>Bacteria</taxon>
        <taxon>Bacillati</taxon>
        <taxon>Bacillota</taxon>
        <taxon>Clostridia</taxon>
        <taxon>Eubacteriales</taxon>
        <taxon>Clostridiaceae</taxon>
        <taxon>Oxobacter</taxon>
    </lineage>
</organism>
<evidence type="ECO:0000313" key="3">
    <source>
        <dbReference type="Proteomes" id="UP000050326"/>
    </source>
</evidence>
<dbReference type="STRING" id="36849.OXPF_05370"/>
<comment type="caution">
    <text evidence="2">The sequence shown here is derived from an EMBL/GenBank/DDBJ whole genome shotgun (WGS) entry which is preliminary data.</text>
</comment>
<keyword evidence="3" id="KW-1185">Reference proteome</keyword>
<dbReference type="OrthoDB" id="2666023at2"/>
<dbReference type="AlphaFoldDB" id="A0A0N8NTX6"/>
<dbReference type="PANTHER" id="PTHR43649">
    <property type="entry name" value="ARABINOSE-BINDING PROTEIN-RELATED"/>
    <property type="match status" value="1"/>
</dbReference>
<dbReference type="Proteomes" id="UP000050326">
    <property type="component" value="Unassembled WGS sequence"/>
</dbReference>
<dbReference type="PROSITE" id="PS51257">
    <property type="entry name" value="PROKAR_LIPOPROTEIN"/>
    <property type="match status" value="1"/>
</dbReference>
<feature type="signal peptide" evidence="1">
    <location>
        <begin position="1"/>
        <end position="23"/>
    </location>
</feature>
<name>A0A0N8NTX6_9CLOT</name>
<dbReference type="InterPro" id="IPR050490">
    <property type="entry name" value="Bact_solute-bd_prot1"/>
</dbReference>
<dbReference type="RefSeq" id="WP_054873661.1">
    <property type="nucleotide sequence ID" value="NZ_LKET01000016.1"/>
</dbReference>
<dbReference type="InterPro" id="IPR006059">
    <property type="entry name" value="SBP"/>
</dbReference>
<protein>
    <submittedName>
        <fullName evidence="2">Multiple sugar-binding protein</fullName>
    </submittedName>
</protein>
<feature type="chain" id="PRO_5006028843" evidence="1">
    <location>
        <begin position="24"/>
        <end position="425"/>
    </location>
</feature>
<gene>
    <name evidence="2" type="primary">msmE</name>
    <name evidence="2" type="ORF">OXPF_05370</name>
</gene>
<dbReference type="EMBL" id="LKET01000016">
    <property type="protein sequence ID" value="KPU46056.1"/>
    <property type="molecule type" value="Genomic_DNA"/>
</dbReference>